<organism evidence="1 2">
    <name type="scientific">Acaulospora colombiana</name>
    <dbReference type="NCBI Taxonomy" id="27376"/>
    <lineage>
        <taxon>Eukaryota</taxon>
        <taxon>Fungi</taxon>
        <taxon>Fungi incertae sedis</taxon>
        <taxon>Mucoromycota</taxon>
        <taxon>Glomeromycotina</taxon>
        <taxon>Glomeromycetes</taxon>
        <taxon>Diversisporales</taxon>
        <taxon>Acaulosporaceae</taxon>
        <taxon>Acaulospora</taxon>
    </lineage>
</organism>
<accession>A0ACA9L6A8</accession>
<name>A0ACA9L6A8_9GLOM</name>
<reference evidence="1" key="1">
    <citation type="submission" date="2021-06" db="EMBL/GenBank/DDBJ databases">
        <authorList>
            <person name="Kallberg Y."/>
            <person name="Tangrot J."/>
            <person name="Rosling A."/>
        </authorList>
    </citation>
    <scope>NUCLEOTIDE SEQUENCE</scope>
    <source>
        <strain evidence="1">CL356</strain>
    </source>
</reference>
<evidence type="ECO:0000313" key="2">
    <source>
        <dbReference type="Proteomes" id="UP000789525"/>
    </source>
</evidence>
<comment type="caution">
    <text evidence="1">The sequence shown here is derived from an EMBL/GenBank/DDBJ whole genome shotgun (WGS) entry which is preliminary data.</text>
</comment>
<proteinExistence type="predicted"/>
<feature type="non-terminal residue" evidence="1">
    <location>
        <position position="1"/>
    </location>
</feature>
<gene>
    <name evidence="1" type="ORF">ACOLOM_LOCUS3316</name>
</gene>
<keyword evidence="2" id="KW-1185">Reference proteome</keyword>
<evidence type="ECO:0000313" key="1">
    <source>
        <dbReference type="EMBL" id="CAG8513261.1"/>
    </source>
</evidence>
<protein>
    <submittedName>
        <fullName evidence="1">5664_t:CDS:1</fullName>
    </submittedName>
</protein>
<dbReference type="EMBL" id="CAJVPT010004875">
    <property type="protein sequence ID" value="CAG8513261.1"/>
    <property type="molecule type" value="Genomic_DNA"/>
</dbReference>
<sequence>GFAYANVSNPEICTNDVWPGKYGEYKTNTALQYDTFFHKVVAWGYPALAKLPNKSRHSVSRSISTSDDNDTSNNITASNAPMTVPKPVELFKLHLGDLAKGEKPTLPEGMDYKRPITDYLREMAEAASVCCIKFFKERLTNSVGSQFLTVDIGGGTVDLTKRKLLDNFKLDEISESTGGFCGSSYVDKEFVKFLGRKIGETAIRLFERNNYGQFQYLIQEFCKRVKIPFTGNPEDFKEYELDIEEVCPVLKQYVHGLERTILEYDEWIITIGFKDVKEMFDPVVEKILKLIDDQITKGDEFVSSIFLVGGFSESEYLQSRIKEEFSSKVLNICVPVEPISAVVRGGLEYGLNIGVVRSRVLKYTYGVMVNARFNELKDPVERRKEDGRIFKFHRLAERGTQVNVDQEFSDIFPPSSERQTSVRCAVYITTAQDAEYVDEPGMKFLGSLSFDLPDPELGYNRKIYFSLTFGQMEIRANAKNLKTGRSYVTSFELNLQDK</sequence>
<dbReference type="Proteomes" id="UP000789525">
    <property type="component" value="Unassembled WGS sequence"/>
</dbReference>